<feature type="compositionally biased region" description="Low complexity" evidence="5">
    <location>
        <begin position="150"/>
        <end position="168"/>
    </location>
</feature>
<feature type="region of interest" description="Disordered" evidence="5">
    <location>
        <begin position="1"/>
        <end position="132"/>
    </location>
</feature>
<sequence>MNRTPEHVEPSSPLQGLGEQDTPEPLNRACLLDESDLLLEDEGSPDEFPPDVVPETPSPSCRRRKRRPCGDGDQGVKPHSSTEARRHSKESLSDPAVTPSSYRKQKRRKLPVSAAGSRGDWSQSSRSEHSGFVQASSLLSQSDFAWLESPCPSTPYSSSTSSSSSSCSRAHLSPEERANIGCGSSRKTSLGNSPLRRKKCRKSSSTKGRSRPSEPASAVETESSLLPSTEEGEVFTETAAEGQNRDVPHAASKPQDMIVIIDDDDDDDDDDVEAMVRSAQMAEDEAFARSLQEHFDMEERLYQEENRAQVTQPQSHSHTHQNVPFVEGWISPWGSVMGASLNSALSDISVLPRIFIGQHTQQSGRSRGQARSSRWRGNRHLSFDIFDDSQGNNYEALLAFEENQGAVVTKHVLGEGEIDRFPTKAFDPAHSGGKTNCQICFCDYTEGDRLRMLPCLHDYHVECIDRWLSDSATCPICRTDVTECASST</sequence>
<dbReference type="GO" id="GO:0061630">
    <property type="term" value="F:ubiquitin protein ligase activity"/>
    <property type="evidence" value="ECO:0007669"/>
    <property type="project" value="TreeGrafter"/>
</dbReference>
<dbReference type="GO" id="GO:0016567">
    <property type="term" value="P:protein ubiquitination"/>
    <property type="evidence" value="ECO:0007669"/>
    <property type="project" value="TreeGrafter"/>
</dbReference>
<dbReference type="FunFam" id="3.30.40.10:FF:000922">
    <property type="entry name" value="RING finger protein 38"/>
    <property type="match status" value="1"/>
</dbReference>
<dbReference type="CDD" id="cd16472">
    <property type="entry name" value="RING-H2_RNF38-like"/>
    <property type="match status" value="1"/>
</dbReference>
<evidence type="ECO:0000256" key="5">
    <source>
        <dbReference type="SAM" id="MobiDB-lite"/>
    </source>
</evidence>
<keyword evidence="2 4" id="KW-0863">Zinc-finger</keyword>
<accession>A0A6J2UPV9</accession>
<feature type="compositionally biased region" description="Basic and acidic residues" evidence="5">
    <location>
        <begin position="68"/>
        <end position="92"/>
    </location>
</feature>
<evidence type="ECO:0000256" key="1">
    <source>
        <dbReference type="ARBA" id="ARBA00022723"/>
    </source>
</evidence>
<dbReference type="GO" id="GO:0008270">
    <property type="term" value="F:zinc ion binding"/>
    <property type="evidence" value="ECO:0007669"/>
    <property type="project" value="UniProtKB-KW"/>
</dbReference>
<keyword evidence="7" id="KW-1185">Reference proteome</keyword>
<feature type="compositionally biased region" description="Acidic residues" evidence="5">
    <location>
        <begin position="33"/>
        <end position="49"/>
    </location>
</feature>
<dbReference type="PANTHER" id="PTHR45931:SF15">
    <property type="entry name" value="SI:CH211-59O9.10"/>
    <property type="match status" value="1"/>
</dbReference>
<dbReference type="PANTHER" id="PTHR45931">
    <property type="entry name" value="SI:CH211-59O9.10"/>
    <property type="match status" value="1"/>
</dbReference>
<evidence type="ECO:0000256" key="2">
    <source>
        <dbReference type="ARBA" id="ARBA00022771"/>
    </source>
</evidence>
<feature type="domain" description="RING-type" evidence="6">
    <location>
        <begin position="437"/>
        <end position="478"/>
    </location>
</feature>
<feature type="region of interest" description="Disordered" evidence="5">
    <location>
        <begin position="150"/>
        <end position="234"/>
    </location>
</feature>
<dbReference type="Proteomes" id="UP000504632">
    <property type="component" value="Chromosome 2"/>
</dbReference>
<organism evidence="7 8">
    <name type="scientific">Chanos chanos</name>
    <name type="common">Milkfish</name>
    <name type="synonym">Mugil chanos</name>
    <dbReference type="NCBI Taxonomy" id="29144"/>
    <lineage>
        <taxon>Eukaryota</taxon>
        <taxon>Metazoa</taxon>
        <taxon>Chordata</taxon>
        <taxon>Craniata</taxon>
        <taxon>Vertebrata</taxon>
        <taxon>Euteleostomi</taxon>
        <taxon>Actinopterygii</taxon>
        <taxon>Neopterygii</taxon>
        <taxon>Teleostei</taxon>
        <taxon>Ostariophysi</taxon>
        <taxon>Gonorynchiformes</taxon>
        <taxon>Chanidae</taxon>
        <taxon>Chanos</taxon>
    </lineage>
</organism>
<feature type="compositionally biased region" description="Basic residues" evidence="5">
    <location>
        <begin position="195"/>
        <end position="210"/>
    </location>
</feature>
<dbReference type="GO" id="GO:0045893">
    <property type="term" value="P:positive regulation of DNA-templated transcription"/>
    <property type="evidence" value="ECO:0007669"/>
    <property type="project" value="TreeGrafter"/>
</dbReference>
<proteinExistence type="predicted"/>
<dbReference type="InterPro" id="IPR013083">
    <property type="entry name" value="Znf_RING/FYVE/PHD"/>
</dbReference>
<dbReference type="Gene3D" id="3.30.40.10">
    <property type="entry name" value="Zinc/RING finger domain, C3HC4 (zinc finger)"/>
    <property type="match status" value="1"/>
</dbReference>
<dbReference type="InterPro" id="IPR001841">
    <property type="entry name" value="Znf_RING"/>
</dbReference>
<keyword evidence="1" id="KW-0479">Metal-binding</keyword>
<dbReference type="AlphaFoldDB" id="A0A6J2UPV9"/>
<reference evidence="8" key="1">
    <citation type="submission" date="2025-08" db="UniProtKB">
        <authorList>
            <consortium name="RefSeq"/>
        </authorList>
    </citation>
    <scope>IDENTIFICATION</scope>
</reference>
<gene>
    <name evidence="8" type="primary">LOC115804744</name>
</gene>
<evidence type="ECO:0000313" key="7">
    <source>
        <dbReference type="Proteomes" id="UP000504632"/>
    </source>
</evidence>
<dbReference type="PROSITE" id="PS50089">
    <property type="entry name" value="ZF_RING_2"/>
    <property type="match status" value="1"/>
</dbReference>
<dbReference type="GO" id="GO:0006511">
    <property type="term" value="P:ubiquitin-dependent protein catabolic process"/>
    <property type="evidence" value="ECO:0007669"/>
    <property type="project" value="TreeGrafter"/>
</dbReference>
<evidence type="ECO:0000256" key="4">
    <source>
        <dbReference type="PROSITE-ProRule" id="PRU00175"/>
    </source>
</evidence>
<evidence type="ECO:0000256" key="3">
    <source>
        <dbReference type="ARBA" id="ARBA00022833"/>
    </source>
</evidence>
<dbReference type="SUPFAM" id="SSF57850">
    <property type="entry name" value="RING/U-box"/>
    <property type="match status" value="1"/>
</dbReference>
<name>A0A6J2UPV9_CHACN</name>
<dbReference type="OrthoDB" id="8062037at2759"/>
<dbReference type="InterPro" id="IPR051834">
    <property type="entry name" value="RING_finger_E3_ligase"/>
</dbReference>
<evidence type="ECO:0000259" key="6">
    <source>
        <dbReference type="PROSITE" id="PS50089"/>
    </source>
</evidence>
<dbReference type="GO" id="GO:0005634">
    <property type="term" value="C:nucleus"/>
    <property type="evidence" value="ECO:0007669"/>
    <property type="project" value="TreeGrafter"/>
</dbReference>
<protein>
    <submittedName>
        <fullName evidence="8">E3 ubiquitin-protein ligase RLIM</fullName>
    </submittedName>
</protein>
<keyword evidence="3" id="KW-0862">Zinc</keyword>
<dbReference type="RefSeq" id="XP_030621106.1">
    <property type="nucleotide sequence ID" value="XM_030765246.1"/>
</dbReference>
<feature type="compositionally biased region" description="Low complexity" evidence="5">
    <location>
        <begin position="220"/>
        <end position="229"/>
    </location>
</feature>
<dbReference type="GeneID" id="115804744"/>
<dbReference type="InParanoid" id="A0A6J2UPV9"/>
<dbReference type="SMART" id="SM00184">
    <property type="entry name" value="RING"/>
    <property type="match status" value="1"/>
</dbReference>
<evidence type="ECO:0000313" key="8">
    <source>
        <dbReference type="RefSeq" id="XP_030621106.1"/>
    </source>
</evidence>
<dbReference type="Pfam" id="PF13639">
    <property type="entry name" value="zf-RING_2"/>
    <property type="match status" value="1"/>
</dbReference>